<dbReference type="PRINTS" id="PR00597">
    <property type="entry name" value="GELSOLIN"/>
</dbReference>
<dbReference type="InterPro" id="IPR007122">
    <property type="entry name" value="Villin/Gelsolin"/>
</dbReference>
<evidence type="ECO:0000313" key="3">
    <source>
        <dbReference type="Proteomes" id="UP000667349"/>
    </source>
</evidence>
<dbReference type="GO" id="GO:0005546">
    <property type="term" value="F:phosphatidylinositol-4,5-bisphosphate binding"/>
    <property type="evidence" value="ECO:0007669"/>
    <property type="project" value="TreeGrafter"/>
</dbReference>
<sequence>MLTVCKYLEILRCLSSRFHQVNKRLRVLYFDGEAGVWALVGRDVNARERLEAVRNARGFIKKKDYSDGVPVAKTTKEIKRIKQIKSHEPAEIKALLRGWEPLKMRPLTFDDGSGERTLWRVELKLGMVQVEDDKGIYYAKTCYVMLYKYGQGRGVEILYVYCWEGVHSIKMDRDAALTVACRLSEETNAQLVKAVQGREPPHLLQIYDGKLKILAGRHLFRSSGAVARALATRDKRRDVSRLETRLITEGKESDDFWGELEGVSAYSTETEEVGEELDKHLFQCRTENGLFVGEQILGFQQNSLISEAVWLLDAGSVIWV</sequence>
<feature type="non-terminal residue" evidence="2">
    <location>
        <position position="320"/>
    </location>
</feature>
<protein>
    <submittedName>
        <fullName evidence="2">ADSV protein</fullName>
    </submittedName>
</protein>
<dbReference type="InterPro" id="IPR029006">
    <property type="entry name" value="ADF-H/Gelsolin-like_dom_sf"/>
</dbReference>
<evidence type="ECO:0000313" key="2">
    <source>
        <dbReference type="EMBL" id="KAG5310993.1"/>
    </source>
</evidence>
<proteinExistence type="predicted"/>
<dbReference type="AlphaFoldDB" id="A0A836ES29"/>
<comment type="caution">
    <text evidence="2">The sequence shown here is derived from an EMBL/GenBank/DDBJ whole genome shotgun (WGS) entry which is preliminary data.</text>
</comment>
<dbReference type="Pfam" id="PF25480">
    <property type="entry name" value="DUF7904"/>
    <property type="match status" value="1"/>
</dbReference>
<dbReference type="InterPro" id="IPR057226">
    <property type="entry name" value="DUF7904"/>
</dbReference>
<dbReference type="GO" id="GO:0051015">
    <property type="term" value="F:actin filament binding"/>
    <property type="evidence" value="ECO:0007669"/>
    <property type="project" value="InterPro"/>
</dbReference>
<dbReference type="GO" id="GO:0051016">
    <property type="term" value="P:barbed-end actin filament capping"/>
    <property type="evidence" value="ECO:0007669"/>
    <property type="project" value="TreeGrafter"/>
</dbReference>
<dbReference type="GO" id="GO:0051014">
    <property type="term" value="P:actin filament severing"/>
    <property type="evidence" value="ECO:0007669"/>
    <property type="project" value="TreeGrafter"/>
</dbReference>
<dbReference type="PANTHER" id="PTHR11977">
    <property type="entry name" value="VILLIN"/>
    <property type="match status" value="1"/>
</dbReference>
<feature type="non-terminal residue" evidence="2">
    <location>
        <position position="1"/>
    </location>
</feature>
<dbReference type="PANTHER" id="PTHR11977:SF57">
    <property type="entry name" value="VILLIN-LIKE PROTEIN QUAIL"/>
    <property type="match status" value="1"/>
</dbReference>
<dbReference type="GO" id="GO:0005737">
    <property type="term" value="C:cytoplasm"/>
    <property type="evidence" value="ECO:0007669"/>
    <property type="project" value="TreeGrafter"/>
</dbReference>
<dbReference type="SUPFAM" id="SSF55753">
    <property type="entry name" value="Actin depolymerizing proteins"/>
    <property type="match status" value="2"/>
</dbReference>
<feature type="domain" description="DUF7904" evidence="1">
    <location>
        <begin position="133"/>
        <end position="209"/>
    </location>
</feature>
<dbReference type="GO" id="GO:0015629">
    <property type="term" value="C:actin cytoskeleton"/>
    <property type="evidence" value="ECO:0007669"/>
    <property type="project" value="TreeGrafter"/>
</dbReference>
<organism evidence="2 3">
    <name type="scientific">Acromyrmex insinuator</name>
    <dbReference type="NCBI Taxonomy" id="230686"/>
    <lineage>
        <taxon>Eukaryota</taxon>
        <taxon>Metazoa</taxon>
        <taxon>Ecdysozoa</taxon>
        <taxon>Arthropoda</taxon>
        <taxon>Hexapoda</taxon>
        <taxon>Insecta</taxon>
        <taxon>Pterygota</taxon>
        <taxon>Neoptera</taxon>
        <taxon>Endopterygota</taxon>
        <taxon>Hymenoptera</taxon>
        <taxon>Apocrita</taxon>
        <taxon>Aculeata</taxon>
        <taxon>Formicoidea</taxon>
        <taxon>Formicidae</taxon>
        <taxon>Myrmicinae</taxon>
        <taxon>Acromyrmex</taxon>
    </lineage>
</organism>
<evidence type="ECO:0000259" key="1">
    <source>
        <dbReference type="Pfam" id="PF25480"/>
    </source>
</evidence>
<dbReference type="Gene3D" id="3.40.20.10">
    <property type="entry name" value="Severin"/>
    <property type="match status" value="1"/>
</dbReference>
<reference evidence="2" key="1">
    <citation type="submission" date="2020-02" db="EMBL/GenBank/DDBJ databases">
        <title>Relaxed selection underlies rapid genomic changes in the transitions from sociality to social parasitism in ants.</title>
        <authorList>
            <person name="Bi X."/>
        </authorList>
    </citation>
    <scope>NUCLEOTIDE SEQUENCE</scope>
    <source>
        <strain evidence="2">BGI-DK2013a</strain>
        <tissue evidence="2">Whole body</tissue>
    </source>
</reference>
<dbReference type="Proteomes" id="UP000667349">
    <property type="component" value="Unassembled WGS sequence"/>
</dbReference>
<dbReference type="GO" id="GO:0008154">
    <property type="term" value="P:actin polymerization or depolymerization"/>
    <property type="evidence" value="ECO:0007669"/>
    <property type="project" value="TreeGrafter"/>
</dbReference>
<name>A0A836ES29_9HYME</name>
<gene>
    <name evidence="2" type="primary">Scin</name>
    <name evidence="2" type="ORF">G6Z75_0011452</name>
</gene>
<accession>A0A836ES29</accession>
<keyword evidence="3" id="KW-1185">Reference proteome</keyword>
<dbReference type="EMBL" id="JAANHZ010000447">
    <property type="protein sequence ID" value="KAG5310993.1"/>
    <property type="molecule type" value="Genomic_DNA"/>
</dbReference>